<dbReference type="SUPFAM" id="SSF48452">
    <property type="entry name" value="TPR-like"/>
    <property type="match status" value="1"/>
</dbReference>
<evidence type="ECO:0000256" key="5">
    <source>
        <dbReference type="PROSITE-ProRule" id="PRU01091"/>
    </source>
</evidence>
<dbReference type="PRINTS" id="PR00364">
    <property type="entry name" value="DISEASERSIST"/>
</dbReference>
<dbReference type="PROSITE" id="PS51755">
    <property type="entry name" value="OMPR_PHOB"/>
    <property type="match status" value="1"/>
</dbReference>
<proteinExistence type="inferred from homology"/>
<dbReference type="CDD" id="cd15831">
    <property type="entry name" value="BTAD"/>
    <property type="match status" value="1"/>
</dbReference>
<dbReference type="Pfam" id="PF00486">
    <property type="entry name" value="Trans_reg_C"/>
    <property type="match status" value="1"/>
</dbReference>
<dbReference type="InterPro" id="IPR005158">
    <property type="entry name" value="BTAD"/>
</dbReference>
<feature type="domain" description="OmpR/PhoB-type" evidence="7">
    <location>
        <begin position="19"/>
        <end position="116"/>
    </location>
</feature>
<dbReference type="EMBL" id="BONW01000014">
    <property type="protein sequence ID" value="GIG88302.1"/>
    <property type="molecule type" value="Genomic_DNA"/>
</dbReference>
<keyword evidence="3 5" id="KW-0238">DNA-binding</keyword>
<name>A0ABQ4E0W2_9ACTN</name>
<sequence length="650" mass="69942">MIATQPTPAPVDTTGADPAGDPGWREIEFRILGSVEVVDSTGVVELSASKVRTVLAALLLARGRVVSDSRLAVVLWGDDPPVTAAAQIQTYVSRLRSKLAPDAEIVRQRPGYVLRVAPDRFDLVRFEQLAAHGRDALAEGRPAEAAEALRTALALWRGPALAGVTEYLSDAERPRLEEARLAALGDRIDAELALGQHGRLVVELTGLVAADPLREQLRGQLMLTLYRCGRQADALASYQDYRHLLAEELGIDPGRELQDLHKSILAAEAALTLPATEVRLPVGRVPAEPLPARLPPDVADFTGRDREAAQVVALLRSRADNGGRRLACVIGGMAGLGKTALAIHVGHLLRSSYPDGQIYLDLRGAGPQPADPAGLLATMLRALGVPPPDVPASMTERVQLYQSRLAGRRVLVLLDNAASEQQVRPLLPESPTCAAMVTSRARLAALEGVPLIDLDVLEHVQALELLSKIVGAARVAAEPESAVRIVQLCGHLPLGVRIAGARLTAKPHWRLARLADRLSSQRRRLDELRIGDLEVRASVALSLQGLDDPARRAFRLLALLDAPRFTVWTAAVLLDVTLGTARELLEQLVDARLLDVAQADGASQARYFFHDLVRALALEHAADEETADERYAALDRTFGSRSGPGPQENG</sequence>
<keyword evidence="2" id="KW-0805">Transcription regulation</keyword>
<dbReference type="Gene3D" id="3.40.50.300">
    <property type="entry name" value="P-loop containing nucleotide triphosphate hydrolases"/>
    <property type="match status" value="1"/>
</dbReference>
<dbReference type="InterPro" id="IPR036388">
    <property type="entry name" value="WH-like_DNA-bd_sf"/>
</dbReference>
<evidence type="ECO:0000259" key="7">
    <source>
        <dbReference type="PROSITE" id="PS51755"/>
    </source>
</evidence>
<dbReference type="InterPro" id="IPR051677">
    <property type="entry name" value="AfsR-DnrI-RedD_regulator"/>
</dbReference>
<keyword evidence="4" id="KW-0804">Transcription</keyword>
<dbReference type="RefSeq" id="WP_203866851.1">
    <property type="nucleotide sequence ID" value="NZ_BONW01000014.1"/>
</dbReference>
<evidence type="ECO:0000313" key="9">
    <source>
        <dbReference type="Proteomes" id="UP000646749"/>
    </source>
</evidence>
<accession>A0ABQ4E0W2</accession>
<dbReference type="InterPro" id="IPR016032">
    <property type="entry name" value="Sig_transdc_resp-reg_C-effctor"/>
</dbReference>
<dbReference type="Gene3D" id="1.25.40.10">
    <property type="entry name" value="Tetratricopeptide repeat domain"/>
    <property type="match status" value="1"/>
</dbReference>
<keyword evidence="9" id="KW-1185">Reference proteome</keyword>
<dbReference type="PANTHER" id="PTHR35807:SF1">
    <property type="entry name" value="TRANSCRIPTIONAL REGULATOR REDD"/>
    <property type="match status" value="1"/>
</dbReference>
<evidence type="ECO:0000256" key="2">
    <source>
        <dbReference type="ARBA" id="ARBA00023015"/>
    </source>
</evidence>
<reference evidence="8 9" key="1">
    <citation type="submission" date="2021-01" db="EMBL/GenBank/DDBJ databases">
        <title>Whole genome shotgun sequence of Plantactinospora endophytica NBRC 110450.</title>
        <authorList>
            <person name="Komaki H."/>
            <person name="Tamura T."/>
        </authorList>
    </citation>
    <scope>NUCLEOTIDE SEQUENCE [LARGE SCALE GENOMIC DNA]</scope>
    <source>
        <strain evidence="8 9">NBRC 110450</strain>
    </source>
</reference>
<dbReference type="InterPro" id="IPR011990">
    <property type="entry name" value="TPR-like_helical_dom_sf"/>
</dbReference>
<feature type="DNA-binding region" description="OmpR/PhoB-type" evidence="5">
    <location>
        <begin position="19"/>
        <end position="116"/>
    </location>
</feature>
<dbReference type="SUPFAM" id="SSF46894">
    <property type="entry name" value="C-terminal effector domain of the bipartite response regulators"/>
    <property type="match status" value="1"/>
</dbReference>
<comment type="similarity">
    <text evidence="1">Belongs to the AfsR/DnrI/RedD regulatory family.</text>
</comment>
<dbReference type="InterPro" id="IPR001867">
    <property type="entry name" value="OmpR/PhoB-type_DNA-bd"/>
</dbReference>
<evidence type="ECO:0000313" key="8">
    <source>
        <dbReference type="EMBL" id="GIG88302.1"/>
    </source>
</evidence>
<dbReference type="Gene3D" id="1.10.10.10">
    <property type="entry name" value="Winged helix-like DNA-binding domain superfamily/Winged helix DNA-binding domain"/>
    <property type="match status" value="1"/>
</dbReference>
<evidence type="ECO:0000256" key="3">
    <source>
        <dbReference type="ARBA" id="ARBA00023125"/>
    </source>
</evidence>
<protein>
    <recommendedName>
        <fullName evidence="7">OmpR/PhoB-type domain-containing protein</fullName>
    </recommendedName>
</protein>
<evidence type="ECO:0000256" key="4">
    <source>
        <dbReference type="ARBA" id="ARBA00023163"/>
    </source>
</evidence>
<dbReference type="PANTHER" id="PTHR35807">
    <property type="entry name" value="TRANSCRIPTIONAL REGULATOR REDD-RELATED"/>
    <property type="match status" value="1"/>
</dbReference>
<dbReference type="SMART" id="SM01043">
    <property type="entry name" value="BTAD"/>
    <property type="match status" value="1"/>
</dbReference>
<dbReference type="InterPro" id="IPR027417">
    <property type="entry name" value="P-loop_NTPase"/>
</dbReference>
<comment type="caution">
    <text evidence="8">The sequence shown here is derived from an EMBL/GenBank/DDBJ whole genome shotgun (WGS) entry which is preliminary data.</text>
</comment>
<dbReference type="Pfam" id="PF03704">
    <property type="entry name" value="BTAD"/>
    <property type="match status" value="1"/>
</dbReference>
<organism evidence="8 9">
    <name type="scientific">Plantactinospora endophytica</name>
    <dbReference type="NCBI Taxonomy" id="673535"/>
    <lineage>
        <taxon>Bacteria</taxon>
        <taxon>Bacillati</taxon>
        <taxon>Actinomycetota</taxon>
        <taxon>Actinomycetes</taxon>
        <taxon>Micromonosporales</taxon>
        <taxon>Micromonosporaceae</taxon>
        <taxon>Plantactinospora</taxon>
    </lineage>
</organism>
<feature type="region of interest" description="Disordered" evidence="6">
    <location>
        <begin position="1"/>
        <end position="20"/>
    </location>
</feature>
<dbReference type="SMART" id="SM00862">
    <property type="entry name" value="Trans_reg_C"/>
    <property type="match status" value="1"/>
</dbReference>
<dbReference type="Proteomes" id="UP000646749">
    <property type="component" value="Unassembled WGS sequence"/>
</dbReference>
<dbReference type="SUPFAM" id="SSF52540">
    <property type="entry name" value="P-loop containing nucleoside triphosphate hydrolases"/>
    <property type="match status" value="1"/>
</dbReference>
<gene>
    <name evidence="8" type="ORF">Pen02_32380</name>
</gene>
<evidence type="ECO:0000256" key="1">
    <source>
        <dbReference type="ARBA" id="ARBA00005820"/>
    </source>
</evidence>
<evidence type="ECO:0000256" key="6">
    <source>
        <dbReference type="SAM" id="MobiDB-lite"/>
    </source>
</evidence>